<name>A0ABV8RKD6_9SPHN</name>
<dbReference type="Gene3D" id="3.90.660.10">
    <property type="match status" value="1"/>
</dbReference>
<sequence length="323" mass="34172">MQIAIIGAGMAGLSCGEKLAEAGHSVTLFDKGRGPGGRMSTRRMAGPAGDVHFDHGAQYFTVRDAGFAETVLRWQEEGVAAKWSEAGDDAFVGTPTMNAPIRHMAAQQNVHWSARVETIERRPDGWQLRGANIGDSRYDAVIVAVPAEQVSPLVAPWDAAMAAQAETVSSLPCWTVMAAFDERLEIDADTIREIGAIGWAARGGAKPQRSAEETWVIQATPAWSQSYLEADAAHIESALLSALSDVTGAALPEPAVSAAHRWRFARPSGEGAGAGMLWNGELGLGCCGDWLTRPRVESAWLSGQKLADAVVSAPVGAAAEIME</sequence>
<dbReference type="PRINTS" id="PR00419">
    <property type="entry name" value="ADXRDTASE"/>
</dbReference>
<dbReference type="Pfam" id="PF13450">
    <property type="entry name" value="NAD_binding_8"/>
    <property type="match status" value="1"/>
</dbReference>
<evidence type="ECO:0000313" key="2">
    <source>
        <dbReference type="EMBL" id="MFC4293360.1"/>
    </source>
</evidence>
<dbReference type="SUPFAM" id="SSF51905">
    <property type="entry name" value="FAD/NAD(P)-binding domain"/>
    <property type="match status" value="1"/>
</dbReference>
<evidence type="ECO:0000259" key="1">
    <source>
        <dbReference type="Pfam" id="PF01593"/>
    </source>
</evidence>
<keyword evidence="3" id="KW-1185">Reference proteome</keyword>
<protein>
    <submittedName>
        <fullName evidence="2">NAD(P)/FAD-dependent oxidoreductase</fullName>
    </submittedName>
</protein>
<dbReference type="PANTHER" id="PTHR16128">
    <property type="entry name" value="FAD/NAD(P)-BINDING OXIDOREDUCTASE FAMILY PROTEIN"/>
    <property type="match status" value="1"/>
</dbReference>
<comment type="caution">
    <text evidence="2">The sequence shown here is derived from an EMBL/GenBank/DDBJ whole genome shotgun (WGS) entry which is preliminary data.</text>
</comment>
<dbReference type="Proteomes" id="UP001595887">
    <property type="component" value="Unassembled WGS sequence"/>
</dbReference>
<dbReference type="Pfam" id="PF01593">
    <property type="entry name" value="Amino_oxidase"/>
    <property type="match status" value="1"/>
</dbReference>
<dbReference type="RefSeq" id="WP_381424836.1">
    <property type="nucleotide sequence ID" value="NZ_JBHSDH010000013.1"/>
</dbReference>
<gene>
    <name evidence="2" type="ORF">ACFOWX_13125</name>
</gene>
<dbReference type="InterPro" id="IPR002937">
    <property type="entry name" value="Amino_oxidase"/>
</dbReference>
<organism evidence="2 3">
    <name type="scientific">Sphingorhabdus arenilitoris</name>
    <dbReference type="NCBI Taxonomy" id="1490041"/>
    <lineage>
        <taxon>Bacteria</taxon>
        <taxon>Pseudomonadati</taxon>
        <taxon>Pseudomonadota</taxon>
        <taxon>Alphaproteobacteria</taxon>
        <taxon>Sphingomonadales</taxon>
        <taxon>Sphingomonadaceae</taxon>
        <taxon>Sphingorhabdus</taxon>
    </lineage>
</organism>
<reference evidence="3" key="1">
    <citation type="journal article" date="2019" name="Int. J. Syst. Evol. Microbiol.">
        <title>The Global Catalogue of Microorganisms (GCM) 10K type strain sequencing project: providing services to taxonomists for standard genome sequencing and annotation.</title>
        <authorList>
            <consortium name="The Broad Institute Genomics Platform"/>
            <consortium name="The Broad Institute Genome Sequencing Center for Infectious Disease"/>
            <person name="Wu L."/>
            <person name="Ma J."/>
        </authorList>
    </citation>
    <scope>NUCLEOTIDE SEQUENCE [LARGE SCALE GENOMIC DNA]</scope>
    <source>
        <strain evidence="3">CECT 8531</strain>
    </source>
</reference>
<dbReference type="PANTHER" id="PTHR16128:SF5">
    <property type="entry name" value="FAD_NAD(P)-BINDING OXIDOREDUCTASE FAMILY PROTEIN"/>
    <property type="match status" value="1"/>
</dbReference>
<feature type="domain" description="Amine oxidase" evidence="1">
    <location>
        <begin position="87"/>
        <end position="310"/>
    </location>
</feature>
<evidence type="ECO:0000313" key="3">
    <source>
        <dbReference type="Proteomes" id="UP001595887"/>
    </source>
</evidence>
<dbReference type="Gene3D" id="3.50.50.60">
    <property type="entry name" value="FAD/NAD(P)-binding domain"/>
    <property type="match status" value="1"/>
</dbReference>
<proteinExistence type="predicted"/>
<accession>A0ABV8RKD6</accession>
<dbReference type="EMBL" id="JBHSDH010000013">
    <property type="protein sequence ID" value="MFC4293360.1"/>
    <property type="molecule type" value="Genomic_DNA"/>
</dbReference>
<dbReference type="InterPro" id="IPR036188">
    <property type="entry name" value="FAD/NAD-bd_sf"/>
</dbReference>